<sequence length="313" mass="34761">MARTLRLSDGKPIPSLAWGSGSGGINKEQQLVIDMGIHALKCGIRHIDTAQIYGTEGATGESFRASGLKREDVWITTKISDKLPTDKEAIRENVLASIARLQTKPDLLLIHNPFVVQDGNISQFWTYLEDLVLDGTLEGVSLGVSNFRPQDLEAILRVARIKPVANQLEYHPYVLVHLEPVLKIAAQHGIVTEAYGPLTPILRHPDGGPLKPVLERIAQRISKDSGKKLDSTTVLLLWTLQKGVVAVTTSKNEQRIKGLAEVETLPDLTAEEMEEIEKVGRTHHYRYYTEHMTEDFPNPDLPSAPNPRNKSVH</sequence>
<evidence type="ECO:0000256" key="5">
    <source>
        <dbReference type="PIRSR" id="PIRSR000097-2"/>
    </source>
</evidence>
<name>A0A095CAZ3_CRYD2</name>
<feature type="domain" description="NADP-dependent oxidoreductase" evidence="8">
    <location>
        <begin position="18"/>
        <end position="279"/>
    </location>
</feature>
<evidence type="ECO:0000256" key="7">
    <source>
        <dbReference type="SAM" id="MobiDB-lite"/>
    </source>
</evidence>
<dbReference type="InterPro" id="IPR036812">
    <property type="entry name" value="NAD(P)_OxRdtase_dom_sf"/>
</dbReference>
<dbReference type="VEuPathDB" id="FungiDB:CNBG_3385"/>
<evidence type="ECO:0000313" key="10">
    <source>
        <dbReference type="Proteomes" id="UP000029445"/>
    </source>
</evidence>
<dbReference type="HOGENOM" id="CLU_023205_0_3_1"/>
<dbReference type="STRING" id="294750.A0A095CAZ3"/>
<comment type="similarity">
    <text evidence="1">Belongs to the aldo/keto reductase family.</text>
</comment>
<dbReference type="Gene3D" id="3.20.20.100">
    <property type="entry name" value="NADP-dependent oxidoreductase domain"/>
    <property type="match status" value="1"/>
</dbReference>
<dbReference type="EMBL" id="CP025759">
    <property type="protein sequence ID" value="KGB77547.1"/>
    <property type="molecule type" value="Genomic_DNA"/>
</dbReference>
<dbReference type="KEGG" id="cdeu:CNBG_3385"/>
<keyword evidence="3" id="KW-0560">Oxidoreductase</keyword>
<organism evidence="9 10">
    <name type="scientific">Cryptococcus deuterogattii (strain R265)</name>
    <name type="common">Cryptococcus gattii VGII (strain R265)</name>
    <dbReference type="NCBI Taxonomy" id="294750"/>
    <lineage>
        <taxon>Eukaryota</taxon>
        <taxon>Fungi</taxon>
        <taxon>Dikarya</taxon>
        <taxon>Basidiomycota</taxon>
        <taxon>Agaricomycotina</taxon>
        <taxon>Tremellomycetes</taxon>
        <taxon>Tremellales</taxon>
        <taxon>Cryptococcaceae</taxon>
        <taxon>Cryptococcus</taxon>
        <taxon>Cryptococcus gattii species complex</taxon>
    </lineage>
</organism>
<dbReference type="PANTHER" id="PTHR43827">
    <property type="entry name" value="2,5-DIKETO-D-GLUCONIC ACID REDUCTASE"/>
    <property type="match status" value="1"/>
</dbReference>
<dbReference type="AlphaFoldDB" id="A0A095CAZ3"/>
<dbReference type="Pfam" id="PF00248">
    <property type="entry name" value="Aldo_ket_red"/>
    <property type="match status" value="1"/>
</dbReference>
<evidence type="ECO:0000256" key="1">
    <source>
        <dbReference type="ARBA" id="ARBA00007905"/>
    </source>
</evidence>
<feature type="binding site" evidence="5">
    <location>
        <position position="111"/>
    </location>
    <ligand>
        <name>substrate</name>
    </ligand>
</feature>
<dbReference type="InterPro" id="IPR020471">
    <property type="entry name" value="AKR"/>
</dbReference>
<proteinExistence type="inferred from homology"/>
<dbReference type="GeneID" id="88179675"/>
<reference evidence="9 10" key="2">
    <citation type="journal article" date="2018" name="Proc. Natl. Acad. Sci.">
        <title>RNAi is a critical determinant of centromere evolution in closely related fungi.</title>
        <authorList>
            <person name="Yadav V."/>
            <person name="Sun S."/>
            <person name="Billmyre R.B."/>
            <person name="Thimmappa B.C."/>
            <person name="Shea T."/>
            <person name="Lintner R."/>
            <person name="Bakkeren G."/>
            <person name="Cuomo C.A."/>
            <person name="Heitman J."/>
            <person name="Sanyal K."/>
        </authorList>
    </citation>
    <scope>NUCLEOTIDE SEQUENCE [LARGE SCALE GENOMIC DNA]</scope>
    <source>
        <strain evidence="9 10">R265</strain>
    </source>
</reference>
<evidence type="ECO:0000259" key="8">
    <source>
        <dbReference type="Pfam" id="PF00248"/>
    </source>
</evidence>
<evidence type="ECO:0000256" key="4">
    <source>
        <dbReference type="PIRSR" id="PIRSR000097-1"/>
    </source>
</evidence>
<dbReference type="InterPro" id="IPR023210">
    <property type="entry name" value="NADP_OxRdtase_dom"/>
</dbReference>
<evidence type="ECO:0000256" key="2">
    <source>
        <dbReference type="ARBA" id="ARBA00022857"/>
    </source>
</evidence>
<feature type="region of interest" description="Disordered" evidence="7">
    <location>
        <begin position="293"/>
        <end position="313"/>
    </location>
</feature>
<keyword evidence="2" id="KW-0521">NADP</keyword>
<reference evidence="9 10" key="1">
    <citation type="journal article" date="2011" name="MBio">
        <title>Genome variation in Cryptococcus gattii, an emerging pathogen of immunocompetent hosts.</title>
        <authorList>
            <person name="D'Souza C.A."/>
            <person name="Kronstad J.W."/>
            <person name="Taylor G."/>
            <person name="Warren R."/>
            <person name="Yuen M."/>
            <person name="Hu G."/>
            <person name="Jung W.H."/>
            <person name="Sham A."/>
            <person name="Kidd S.E."/>
            <person name="Tangen K."/>
            <person name="Lee N."/>
            <person name="Zeilmaker T."/>
            <person name="Sawkins J."/>
            <person name="McVicker G."/>
            <person name="Shah S."/>
            <person name="Gnerre S."/>
            <person name="Griggs A."/>
            <person name="Zeng Q."/>
            <person name="Bartlett K."/>
            <person name="Li W."/>
            <person name="Wang X."/>
            <person name="Heitman J."/>
            <person name="Stajich J.E."/>
            <person name="Fraser J.A."/>
            <person name="Meyer W."/>
            <person name="Carter D."/>
            <person name="Schein J."/>
            <person name="Krzywinski M."/>
            <person name="Kwon-Chung K.J."/>
            <person name="Varma A."/>
            <person name="Wang J."/>
            <person name="Brunham R."/>
            <person name="Fyfe M."/>
            <person name="Ouellette B.F."/>
            <person name="Siddiqui A."/>
            <person name="Marra M."/>
            <person name="Jones S."/>
            <person name="Holt R."/>
            <person name="Birren B.W."/>
            <person name="Galagan J.E."/>
            <person name="Cuomo C.A."/>
        </authorList>
    </citation>
    <scope>NUCLEOTIDE SEQUENCE [LARGE SCALE GENOMIC DNA]</scope>
    <source>
        <strain evidence="9 10">R265</strain>
    </source>
</reference>
<keyword evidence="10" id="KW-1185">Reference proteome</keyword>
<dbReference type="OMA" id="HYTEHME"/>
<gene>
    <name evidence="9" type="ORF">CNBG_3385</name>
</gene>
<dbReference type="SUPFAM" id="SSF51430">
    <property type="entry name" value="NAD(P)-linked oxidoreductase"/>
    <property type="match status" value="1"/>
</dbReference>
<dbReference type="PIRSF" id="PIRSF000097">
    <property type="entry name" value="AKR"/>
    <property type="match status" value="1"/>
</dbReference>
<dbReference type="PANTHER" id="PTHR43827:SF3">
    <property type="entry name" value="NADP-DEPENDENT OXIDOREDUCTASE DOMAIN-CONTAINING PROTEIN"/>
    <property type="match status" value="1"/>
</dbReference>
<accession>A0A095CAZ3</accession>
<dbReference type="GO" id="GO:0016616">
    <property type="term" value="F:oxidoreductase activity, acting on the CH-OH group of donors, NAD or NADP as acceptor"/>
    <property type="evidence" value="ECO:0007669"/>
    <property type="project" value="UniProtKB-ARBA"/>
</dbReference>
<protein>
    <submittedName>
        <fullName evidence="9">Aldose reductase</fullName>
    </submittedName>
</protein>
<dbReference type="RefSeq" id="XP_062883355.1">
    <property type="nucleotide sequence ID" value="XM_063027400.1"/>
</dbReference>
<feature type="site" description="Lowers pKa of active site Tyr" evidence="6">
    <location>
        <position position="78"/>
    </location>
</feature>
<dbReference type="Proteomes" id="UP000029445">
    <property type="component" value="Chromosome 1"/>
</dbReference>
<dbReference type="OrthoDB" id="416253at2759"/>
<evidence type="ECO:0000313" key="9">
    <source>
        <dbReference type="EMBL" id="KGB77547.1"/>
    </source>
</evidence>
<feature type="active site" description="Proton donor" evidence="4">
    <location>
        <position position="53"/>
    </location>
</feature>
<evidence type="ECO:0000256" key="3">
    <source>
        <dbReference type="ARBA" id="ARBA00023002"/>
    </source>
</evidence>
<evidence type="ECO:0000256" key="6">
    <source>
        <dbReference type="PIRSR" id="PIRSR000097-3"/>
    </source>
</evidence>